<organism evidence="2 3">
    <name type="scientific">Desulfosarcina ovata subsp. ovata</name>
    <dbReference type="NCBI Taxonomy" id="2752305"/>
    <lineage>
        <taxon>Bacteria</taxon>
        <taxon>Pseudomonadati</taxon>
        <taxon>Thermodesulfobacteriota</taxon>
        <taxon>Desulfobacteria</taxon>
        <taxon>Desulfobacterales</taxon>
        <taxon>Desulfosarcinaceae</taxon>
        <taxon>Desulfosarcina</taxon>
    </lineage>
</organism>
<accession>A0A5K8AAH8</accession>
<evidence type="ECO:0008006" key="4">
    <source>
        <dbReference type="Google" id="ProtNLM"/>
    </source>
</evidence>
<name>A0A5K8AAH8_9BACT</name>
<gene>
    <name evidence="2" type="ORF">DSCOOX_26890</name>
</gene>
<keyword evidence="3" id="KW-1185">Reference proteome</keyword>
<dbReference type="InterPro" id="IPR019613">
    <property type="entry name" value="DUF4198"/>
</dbReference>
<dbReference type="Pfam" id="PF10670">
    <property type="entry name" value="DUF4198"/>
    <property type="match status" value="1"/>
</dbReference>
<reference evidence="2 3" key="1">
    <citation type="submission" date="2019-11" db="EMBL/GenBank/DDBJ databases">
        <title>Comparative genomics of hydrocarbon-degrading Desulfosarcina strains.</title>
        <authorList>
            <person name="Watanabe M."/>
            <person name="Kojima H."/>
            <person name="Fukui M."/>
        </authorList>
    </citation>
    <scope>NUCLEOTIDE SEQUENCE [LARGE SCALE GENOMIC DNA]</scope>
    <source>
        <strain evidence="3">oXyS1</strain>
    </source>
</reference>
<dbReference type="EMBL" id="AP021879">
    <property type="protein sequence ID" value="BBO89509.1"/>
    <property type="molecule type" value="Genomic_DNA"/>
</dbReference>
<feature type="signal peptide" evidence="1">
    <location>
        <begin position="1"/>
        <end position="28"/>
    </location>
</feature>
<protein>
    <recommendedName>
        <fullName evidence="4">DUF4198 domain-containing protein</fullName>
    </recommendedName>
</protein>
<dbReference type="RefSeq" id="WP_162458918.1">
    <property type="nucleotide sequence ID" value="NZ_AP021879.1"/>
</dbReference>
<feature type="chain" id="PRO_5024393882" description="DUF4198 domain-containing protein" evidence="1">
    <location>
        <begin position="29"/>
        <end position="259"/>
    </location>
</feature>
<sequence length="259" mass="28369">MKNRHNHIWMIALAALAICIFATPQVQAHFPWLLLEDGNISPGRPLSWVIGWGHRFPLAGFMDGEELEEVLIMGPGGTQKIKDLSGIQMKSPSSLTKEGAYVIAAKKKSTFYTKTTEGYKRQPKKGLKNVLSSSLSHAYMKAIANVGDAGGKVDTVVGHDLEIVPLANPADLRPGDYLPIKVLFKGKPFKTDFLATYGGFSTEHNVFAYAASTGKDGMGKIRILAPGSWLIKVSYKIPYSDPEMCDTESFLADCTFEIQ</sequence>
<keyword evidence="1" id="KW-0732">Signal</keyword>
<dbReference type="AlphaFoldDB" id="A0A5K8AAH8"/>
<proteinExistence type="predicted"/>
<evidence type="ECO:0000313" key="3">
    <source>
        <dbReference type="Proteomes" id="UP000422108"/>
    </source>
</evidence>
<evidence type="ECO:0000256" key="1">
    <source>
        <dbReference type="SAM" id="SignalP"/>
    </source>
</evidence>
<evidence type="ECO:0000313" key="2">
    <source>
        <dbReference type="EMBL" id="BBO89509.1"/>
    </source>
</evidence>
<dbReference type="Proteomes" id="UP000422108">
    <property type="component" value="Chromosome"/>
</dbReference>